<dbReference type="EMBL" id="CP021023">
    <property type="protein sequence ID" value="ARN55789.1"/>
    <property type="molecule type" value="Genomic_DNA"/>
</dbReference>
<name>A0A1W6LJ49_9BACT</name>
<dbReference type="AlphaFoldDB" id="A0A1W6LJ49"/>
<dbReference type="OrthoDB" id="9815759at2"/>
<sequence length="337" mass="38737">MTPRELVIRTLEFDNPARIPRQLWLLPWAENHYPKEVSKIKADFPDDIVPPPNCLKTQPKTEGDPFKLGTFFDEWGCEFVNKHEGIIGEVKSPIVESWDDLSNVRPPSEMLSVDKDKVNSFCRESEKFILAGACPRPFERLQFLRGTENVMLDLAMKPPELKTLIDTIHQYNLKLLEVWAGTDVDALTFMDDWGAQRSLLISPNQWREIFKPMYQEYIDIAHSSGKKIFMHSDGYILDIYEDLIELGLDAINSQIFCMGLDEVSRICKGRLTFWGEVDRQRLLPEGSQDDIQNAVREIFDKLYQNGGTIAQLEFGPGAKPENVYTAYETWNNISANL</sequence>
<dbReference type="RefSeq" id="WP_085754518.1">
    <property type="nucleotide sequence ID" value="NZ_CP021023.1"/>
</dbReference>
<dbReference type="InterPro" id="IPR052024">
    <property type="entry name" value="Methanogen_methyltrans"/>
</dbReference>
<dbReference type="GO" id="GO:0032259">
    <property type="term" value="P:methylation"/>
    <property type="evidence" value="ECO:0007669"/>
    <property type="project" value="UniProtKB-KW"/>
</dbReference>
<dbReference type="GO" id="GO:0006779">
    <property type="term" value="P:porphyrin-containing compound biosynthetic process"/>
    <property type="evidence" value="ECO:0007669"/>
    <property type="project" value="InterPro"/>
</dbReference>
<protein>
    <submittedName>
        <fullName evidence="2">Methylcobalamin:coenzyme M methyltransferase</fullName>
    </submittedName>
</protein>
<evidence type="ECO:0000313" key="2">
    <source>
        <dbReference type="EMBL" id="ARN55789.1"/>
    </source>
</evidence>
<dbReference type="GO" id="GO:0004853">
    <property type="term" value="F:uroporphyrinogen decarboxylase activity"/>
    <property type="evidence" value="ECO:0007669"/>
    <property type="project" value="InterPro"/>
</dbReference>
<organism evidence="2 3">
    <name type="scientific">Sedimentisphaera salicampi</name>
    <dbReference type="NCBI Taxonomy" id="1941349"/>
    <lineage>
        <taxon>Bacteria</taxon>
        <taxon>Pseudomonadati</taxon>
        <taxon>Planctomycetota</taxon>
        <taxon>Phycisphaerae</taxon>
        <taxon>Sedimentisphaerales</taxon>
        <taxon>Sedimentisphaeraceae</taxon>
        <taxon>Sedimentisphaera</taxon>
    </lineage>
</organism>
<dbReference type="KEGG" id="pbp:STSP1_00154"/>
<dbReference type="Pfam" id="PF01208">
    <property type="entry name" value="URO-D"/>
    <property type="match status" value="1"/>
</dbReference>
<evidence type="ECO:0000259" key="1">
    <source>
        <dbReference type="Pfam" id="PF01208"/>
    </source>
</evidence>
<dbReference type="GO" id="GO:0008168">
    <property type="term" value="F:methyltransferase activity"/>
    <property type="evidence" value="ECO:0007669"/>
    <property type="project" value="UniProtKB-KW"/>
</dbReference>
<reference evidence="3" key="1">
    <citation type="submission" date="2017-04" db="EMBL/GenBank/DDBJ databases">
        <title>Comparative genomics and description of representatives of a novel lineage of planctomycetes thriving in anoxic sediments.</title>
        <authorList>
            <person name="Spring S."/>
            <person name="Bunk B."/>
            <person name="Sproer C."/>
        </authorList>
    </citation>
    <scope>NUCLEOTIDE SEQUENCE [LARGE SCALE GENOMIC DNA]</scope>
    <source>
        <strain evidence="3">ST-PulAB-D4</strain>
    </source>
</reference>
<evidence type="ECO:0000313" key="3">
    <source>
        <dbReference type="Proteomes" id="UP000193334"/>
    </source>
</evidence>
<keyword evidence="3" id="KW-1185">Reference proteome</keyword>
<dbReference type="PANTHER" id="PTHR47099:SF1">
    <property type="entry name" value="METHYLCOBAMIDE:COM METHYLTRANSFERASE MTBA"/>
    <property type="match status" value="1"/>
</dbReference>
<dbReference type="SUPFAM" id="SSF51726">
    <property type="entry name" value="UROD/MetE-like"/>
    <property type="match status" value="1"/>
</dbReference>
<dbReference type="Gene3D" id="3.20.20.210">
    <property type="match status" value="1"/>
</dbReference>
<dbReference type="Proteomes" id="UP000193334">
    <property type="component" value="Chromosome"/>
</dbReference>
<dbReference type="InterPro" id="IPR038071">
    <property type="entry name" value="UROD/MetE-like_sf"/>
</dbReference>
<feature type="domain" description="Uroporphyrinogen decarboxylase (URO-D)" evidence="1">
    <location>
        <begin position="73"/>
        <end position="328"/>
    </location>
</feature>
<gene>
    <name evidence="2" type="ORF">STSP1_00154</name>
</gene>
<dbReference type="PANTHER" id="PTHR47099">
    <property type="entry name" value="METHYLCOBAMIDE:COM METHYLTRANSFERASE MTBA"/>
    <property type="match status" value="1"/>
</dbReference>
<keyword evidence="2" id="KW-0489">Methyltransferase</keyword>
<accession>A0A1W6LJ49</accession>
<dbReference type="InterPro" id="IPR000257">
    <property type="entry name" value="Uroporphyrinogen_deCOase"/>
</dbReference>
<proteinExistence type="predicted"/>
<keyword evidence="2" id="KW-0808">Transferase</keyword>
<dbReference type="STRING" id="1941349.STSP1_00154"/>